<name>A0AAD7NI77_9AGAR</name>
<evidence type="ECO:0000256" key="1">
    <source>
        <dbReference type="SAM" id="MobiDB-lite"/>
    </source>
</evidence>
<protein>
    <submittedName>
        <fullName evidence="2">Uncharacterized protein</fullName>
    </submittedName>
</protein>
<evidence type="ECO:0000313" key="3">
    <source>
        <dbReference type="Proteomes" id="UP001215598"/>
    </source>
</evidence>
<reference evidence="2" key="1">
    <citation type="submission" date="2023-03" db="EMBL/GenBank/DDBJ databases">
        <title>Massive genome expansion in bonnet fungi (Mycena s.s.) driven by repeated elements and novel gene families across ecological guilds.</title>
        <authorList>
            <consortium name="Lawrence Berkeley National Laboratory"/>
            <person name="Harder C.B."/>
            <person name="Miyauchi S."/>
            <person name="Viragh M."/>
            <person name="Kuo A."/>
            <person name="Thoen E."/>
            <person name="Andreopoulos B."/>
            <person name="Lu D."/>
            <person name="Skrede I."/>
            <person name="Drula E."/>
            <person name="Henrissat B."/>
            <person name="Morin E."/>
            <person name="Kohler A."/>
            <person name="Barry K."/>
            <person name="LaButti K."/>
            <person name="Morin E."/>
            <person name="Salamov A."/>
            <person name="Lipzen A."/>
            <person name="Mereny Z."/>
            <person name="Hegedus B."/>
            <person name="Baldrian P."/>
            <person name="Stursova M."/>
            <person name="Weitz H."/>
            <person name="Taylor A."/>
            <person name="Grigoriev I.V."/>
            <person name="Nagy L.G."/>
            <person name="Martin F."/>
            <person name="Kauserud H."/>
        </authorList>
    </citation>
    <scope>NUCLEOTIDE SEQUENCE</scope>
    <source>
        <strain evidence="2">CBHHK182m</strain>
    </source>
</reference>
<proteinExistence type="predicted"/>
<dbReference type="EMBL" id="JARKIB010000036">
    <property type="protein sequence ID" value="KAJ7761073.1"/>
    <property type="molecule type" value="Genomic_DNA"/>
</dbReference>
<dbReference type="AlphaFoldDB" id="A0AAD7NI77"/>
<organism evidence="2 3">
    <name type="scientific">Mycena metata</name>
    <dbReference type="NCBI Taxonomy" id="1033252"/>
    <lineage>
        <taxon>Eukaryota</taxon>
        <taxon>Fungi</taxon>
        <taxon>Dikarya</taxon>
        <taxon>Basidiomycota</taxon>
        <taxon>Agaricomycotina</taxon>
        <taxon>Agaricomycetes</taxon>
        <taxon>Agaricomycetidae</taxon>
        <taxon>Agaricales</taxon>
        <taxon>Marasmiineae</taxon>
        <taxon>Mycenaceae</taxon>
        <taxon>Mycena</taxon>
    </lineage>
</organism>
<keyword evidence="3" id="KW-1185">Reference proteome</keyword>
<accession>A0AAD7NI77</accession>
<evidence type="ECO:0000313" key="2">
    <source>
        <dbReference type="EMBL" id="KAJ7761073.1"/>
    </source>
</evidence>
<gene>
    <name evidence="2" type="ORF">B0H16DRAFT_1531762</name>
</gene>
<comment type="caution">
    <text evidence="2">The sequence shown here is derived from an EMBL/GenBank/DDBJ whole genome shotgun (WGS) entry which is preliminary data.</text>
</comment>
<feature type="region of interest" description="Disordered" evidence="1">
    <location>
        <begin position="115"/>
        <end position="171"/>
    </location>
</feature>
<sequence>MYFHNAATHCYPRDTSCTKEICWKPLHLINLAQAPVPATKRDQYFELYPGSKALPRAQRSRTGTTHFQLPSGGGDGGKAYVLSWPPPISGLSTAPSRASSSERAYFTSPSVTSYITPTLSTPRTDRSDLSPGDVANGSMQSGQSISRVSQRREPRPKGWARLRPNAPPPLQIEHNKLATQSSCILESSDEDEGLVMLLWARRPAL</sequence>
<dbReference type="Proteomes" id="UP001215598">
    <property type="component" value="Unassembled WGS sequence"/>
</dbReference>
<feature type="compositionally biased region" description="Polar residues" evidence="1">
    <location>
        <begin position="137"/>
        <end position="148"/>
    </location>
</feature>